<keyword evidence="4" id="KW-1185">Reference proteome</keyword>
<protein>
    <submittedName>
        <fullName evidence="3">DUF4384 domain-containing protein</fullName>
    </submittedName>
</protein>
<evidence type="ECO:0000259" key="2">
    <source>
        <dbReference type="Pfam" id="PF14326"/>
    </source>
</evidence>
<proteinExistence type="predicted"/>
<evidence type="ECO:0000313" key="3">
    <source>
        <dbReference type="EMBL" id="MXV20189.1"/>
    </source>
</evidence>
<dbReference type="EMBL" id="WVHK01000037">
    <property type="protein sequence ID" value="MXV20189.1"/>
    <property type="molecule type" value="Genomic_DNA"/>
</dbReference>
<dbReference type="InterPro" id="IPR025493">
    <property type="entry name" value="DUF4384"/>
</dbReference>
<accession>A0A6I4YCV7</accession>
<name>A0A6I4YCV7_9DEIO</name>
<dbReference type="PANTHER" id="PTHR36194:SF1">
    <property type="entry name" value="S-LAYER-LIKE PROTEIN"/>
    <property type="match status" value="1"/>
</dbReference>
<keyword evidence="1" id="KW-0732">Signal</keyword>
<dbReference type="RefSeq" id="WP_160979473.1">
    <property type="nucleotide sequence ID" value="NZ_WVHK01000037.1"/>
</dbReference>
<evidence type="ECO:0000256" key="1">
    <source>
        <dbReference type="SAM" id="SignalP"/>
    </source>
</evidence>
<sequence>MKKPALLIALTATLLGTLATPALAAPKLSAQSIIVNPVPTNLSVKVWVDRDTSGDRTPVYRVGDRIRISTTVNEDAYVYLFNINPDGTTDQILPNRLSSSAYVRAGQVRTFPDRGDNFVFNISGPRGINKVLVIASRTPLNLDQLSSYGQGETFATVQPKTQAGFAQALSIVVNPVEQPVPQQNWTSDTVRYSVGR</sequence>
<dbReference type="Pfam" id="PF14326">
    <property type="entry name" value="DUF4384"/>
    <property type="match status" value="1"/>
</dbReference>
<dbReference type="Proteomes" id="UP000430519">
    <property type="component" value="Unassembled WGS sequence"/>
</dbReference>
<reference evidence="3 4" key="1">
    <citation type="submission" date="2019-11" db="EMBL/GenBank/DDBJ databases">
        <title>Genome sequence of Deinococcus xianganensis Y35, AI-2 producing algicidal bacterium, isolated from lake water.</title>
        <authorList>
            <person name="Li Y."/>
        </authorList>
    </citation>
    <scope>NUCLEOTIDE SEQUENCE [LARGE SCALE GENOMIC DNA]</scope>
    <source>
        <strain evidence="3 4">Y35</strain>
    </source>
</reference>
<comment type="caution">
    <text evidence="3">The sequence shown here is derived from an EMBL/GenBank/DDBJ whole genome shotgun (WGS) entry which is preliminary data.</text>
</comment>
<feature type="chain" id="PRO_5026078375" evidence="1">
    <location>
        <begin position="25"/>
        <end position="196"/>
    </location>
</feature>
<dbReference type="AlphaFoldDB" id="A0A6I4YCV7"/>
<evidence type="ECO:0000313" key="4">
    <source>
        <dbReference type="Proteomes" id="UP000430519"/>
    </source>
</evidence>
<feature type="signal peptide" evidence="1">
    <location>
        <begin position="1"/>
        <end position="24"/>
    </location>
</feature>
<organism evidence="3 4">
    <name type="scientific">Deinococcus xianganensis</name>
    <dbReference type="NCBI Taxonomy" id="1507289"/>
    <lineage>
        <taxon>Bacteria</taxon>
        <taxon>Thermotogati</taxon>
        <taxon>Deinococcota</taxon>
        <taxon>Deinococci</taxon>
        <taxon>Deinococcales</taxon>
        <taxon>Deinococcaceae</taxon>
        <taxon>Deinococcus</taxon>
    </lineage>
</organism>
<dbReference type="PANTHER" id="PTHR36194">
    <property type="entry name" value="S-LAYER-LIKE PROTEIN"/>
    <property type="match status" value="1"/>
</dbReference>
<gene>
    <name evidence="3" type="ORF">GLX28_11120</name>
</gene>
<feature type="domain" description="DUF4384" evidence="2">
    <location>
        <begin position="59"/>
        <end position="139"/>
    </location>
</feature>